<dbReference type="SUPFAM" id="SSF56300">
    <property type="entry name" value="Metallo-dependent phosphatases"/>
    <property type="match status" value="1"/>
</dbReference>
<gene>
    <name evidence="2" type="ORF">FFIC_091010</name>
</gene>
<accession>A0A0K8MHA9</accession>
<dbReference type="Pfam" id="PF00149">
    <property type="entry name" value="Metallophos"/>
    <property type="match status" value="1"/>
</dbReference>
<dbReference type="GO" id="GO:0016787">
    <property type="term" value="F:hydrolase activity"/>
    <property type="evidence" value="ECO:0007669"/>
    <property type="project" value="UniProtKB-KW"/>
</dbReference>
<dbReference type="InterPro" id="IPR029052">
    <property type="entry name" value="Metallo-depent_PP-like"/>
</dbReference>
<dbReference type="EMBL" id="DF967986">
    <property type="protein sequence ID" value="GAO99274.1"/>
    <property type="molecule type" value="Genomic_DNA"/>
</dbReference>
<dbReference type="NCBIfam" id="TIGR03729">
    <property type="entry name" value="acc_ester"/>
    <property type="match status" value="1"/>
</dbReference>
<protein>
    <submittedName>
        <fullName evidence="2">Phosphohydrolase</fullName>
    </submittedName>
</protein>
<dbReference type="Gene3D" id="3.60.21.10">
    <property type="match status" value="1"/>
</dbReference>
<evidence type="ECO:0000313" key="2">
    <source>
        <dbReference type="EMBL" id="GAO99274.1"/>
    </source>
</evidence>
<sequence length="241" mass="28131">MDNKISVYIIAGDLFNRFDKTLEFSRQLQEFVDEKVQIRFLAGNHEMGTAVTYDELESSVDDLYFHNKVLDVGGTRLVGNNGWYDYSFDQGRHTIKETQRFKREFWYDRRIQQPLTDPERLAVNLEQMKAAVEAGHQAGQKVILVNHFSPEETFINQIPFKEPRLDILKSFLGSQAVSDMIVGEKVQASVSGHLHLHVPPYQKNETTFYNASVGYRTRRVKEWFSHDFMTEWKSRLVVFDV</sequence>
<dbReference type="Proteomes" id="UP000253891">
    <property type="component" value="Unassembled WGS sequence"/>
</dbReference>
<evidence type="ECO:0000259" key="1">
    <source>
        <dbReference type="Pfam" id="PF00149"/>
    </source>
</evidence>
<reference evidence="2 3" key="1">
    <citation type="journal article" date="2015" name="BMC Genomics">
        <title>Comparative genomics of Fructobacillus spp. and Leuconostoc spp. reveals niche-specific evolution of Fructobacillus spp.</title>
        <authorList>
            <person name="Endo A."/>
            <person name="Tanizawa Y."/>
            <person name="Tanaka N."/>
            <person name="Maeno S."/>
            <person name="Kumar H."/>
            <person name="Shiwa Y."/>
            <person name="Okada S."/>
            <person name="Yoshikawa H."/>
            <person name="Dicks L."/>
            <person name="Nakagawa J."/>
            <person name="Arita M."/>
        </authorList>
    </citation>
    <scope>NUCLEOTIDE SEQUENCE [LARGE SCALE GENOMIC DNA]</scope>
    <source>
        <strain evidence="2 3">JCM 12225</strain>
    </source>
</reference>
<keyword evidence="2" id="KW-0378">Hydrolase</keyword>
<dbReference type="CDD" id="cd00838">
    <property type="entry name" value="MPP_superfamily"/>
    <property type="match status" value="1"/>
</dbReference>
<keyword evidence="3" id="KW-1185">Reference proteome</keyword>
<organism evidence="2 3">
    <name type="scientific">Fructobacillus ficulneus</name>
    <dbReference type="NCBI Taxonomy" id="157463"/>
    <lineage>
        <taxon>Bacteria</taxon>
        <taxon>Bacillati</taxon>
        <taxon>Bacillota</taxon>
        <taxon>Bacilli</taxon>
        <taxon>Lactobacillales</taxon>
        <taxon>Lactobacillaceae</taxon>
        <taxon>Fructobacillus</taxon>
    </lineage>
</organism>
<name>A0A0K8MHA9_9LACO</name>
<feature type="domain" description="Calcineurin-like phosphoesterase" evidence="1">
    <location>
        <begin position="4"/>
        <end position="195"/>
    </location>
</feature>
<dbReference type="AlphaFoldDB" id="A0A0K8MHA9"/>
<evidence type="ECO:0000313" key="3">
    <source>
        <dbReference type="Proteomes" id="UP000253891"/>
    </source>
</evidence>
<dbReference type="InterPro" id="IPR004843">
    <property type="entry name" value="Calcineurin-like_PHP"/>
</dbReference>
<dbReference type="STRING" id="157463.GCA_001047075_00198"/>
<proteinExistence type="predicted"/>
<dbReference type="InterPro" id="IPR022302">
    <property type="entry name" value="Phosphoesterase_putative"/>
</dbReference>